<sequence>MTGIVKLPFPQPVEMGAPSQMPEADGTDVWLAAWRMIRRRLWLIASLVTLICLLALPAILALPKLYHAESRVMVTASPALALAAEDGRAVPPPTLDTEIERMLSNEVIDQVIADLKIATLPEFDPEPGAPALLQRLDAMAVAWGIRPARPAAETVQGGGPAEEVALRQRFRDRLTVARQGSGTVVTIGFTSRDPRLAQDVPTALLDAYRSQSRLRHQEDVRQAGLWMSAGIEAGRARMAEDRAALDDFMENSGLAEEEAEIQRRLALIETRQSDLEQERFLTRAEMQSVAAAIADRGLSATDEPEPLQRLRWELAQERREMNRLSQIYGDRSTQVTEKVQRVTAIETMIGDELQARLQVLRQRAEVQDGQARQLAQDADGVRMDLAAARTAAPVAQSLTETLQRQQQALSRMEDRYDALMAQGNVVPVVLDVLHPSTLLKGTVGPSRKLLLAATAVGGLFLALFAAAVVEMRDTTVRGHEQLALATRHVPVGLWPRFAQPERQGLPAAIAKRQSNRGTDRLRDAILMLECANGGRFPKILTVTAPDPGDMADPVAEWLALELAAQGRKVRLVKARGGEAPGTTPAAPLLLGAASASEPERVLLSDPAWRDEGDGLALPRRLVQQAQREDVLTIIDAPPILSGSGLRTAREGGEVLLVLRWGHSRRKAAELASALLARIGATQVHTLITNVDQRRHRLYGFQDRLSLSSQARS</sequence>
<name>A0ABS1S3U9_9RHOB</name>
<evidence type="ECO:0000256" key="1">
    <source>
        <dbReference type="SAM" id="Coils"/>
    </source>
</evidence>
<keyword evidence="2" id="KW-0472">Membrane</keyword>
<dbReference type="PANTHER" id="PTHR32309">
    <property type="entry name" value="TYROSINE-PROTEIN KINASE"/>
    <property type="match status" value="1"/>
</dbReference>
<organism evidence="3 4">
    <name type="scientific">Paracoccus aerius</name>
    <dbReference type="NCBI Taxonomy" id="1915382"/>
    <lineage>
        <taxon>Bacteria</taxon>
        <taxon>Pseudomonadati</taxon>
        <taxon>Pseudomonadota</taxon>
        <taxon>Alphaproteobacteria</taxon>
        <taxon>Rhodobacterales</taxon>
        <taxon>Paracoccaceae</taxon>
        <taxon>Paracoccus</taxon>
    </lineage>
</organism>
<evidence type="ECO:0008006" key="5">
    <source>
        <dbReference type="Google" id="ProtNLM"/>
    </source>
</evidence>
<dbReference type="RefSeq" id="WP_191308895.1">
    <property type="nucleotide sequence ID" value="NZ_BNCL01000004.1"/>
</dbReference>
<keyword evidence="4" id="KW-1185">Reference proteome</keyword>
<evidence type="ECO:0000313" key="4">
    <source>
        <dbReference type="Proteomes" id="UP000644749"/>
    </source>
</evidence>
<evidence type="ECO:0000256" key="2">
    <source>
        <dbReference type="SAM" id="Phobius"/>
    </source>
</evidence>
<dbReference type="EMBL" id="JAESHT010000004">
    <property type="protein sequence ID" value="MBL3673214.1"/>
    <property type="molecule type" value="Genomic_DNA"/>
</dbReference>
<dbReference type="InterPro" id="IPR050445">
    <property type="entry name" value="Bact_polysacc_biosynth/exp"/>
</dbReference>
<reference evidence="3 4" key="1">
    <citation type="submission" date="2021-01" db="EMBL/GenBank/DDBJ databases">
        <title>011410 draft genome.</title>
        <authorList>
            <person name="Lang L."/>
        </authorList>
    </citation>
    <scope>NUCLEOTIDE SEQUENCE [LARGE SCALE GENOMIC DNA]</scope>
    <source>
        <strain evidence="3 4">KCTC 42845</strain>
    </source>
</reference>
<feature type="coiled-coil region" evidence="1">
    <location>
        <begin position="395"/>
        <end position="422"/>
    </location>
</feature>
<dbReference type="Gene3D" id="3.40.50.300">
    <property type="entry name" value="P-loop containing nucleotide triphosphate hydrolases"/>
    <property type="match status" value="1"/>
</dbReference>
<dbReference type="SUPFAM" id="SSF52540">
    <property type="entry name" value="P-loop containing nucleoside triphosphate hydrolases"/>
    <property type="match status" value="1"/>
</dbReference>
<dbReference type="PANTHER" id="PTHR32309:SF31">
    <property type="entry name" value="CAPSULAR EXOPOLYSACCHARIDE FAMILY"/>
    <property type="match status" value="1"/>
</dbReference>
<dbReference type="InterPro" id="IPR027417">
    <property type="entry name" value="P-loop_NTPase"/>
</dbReference>
<gene>
    <name evidence="3" type="ORF">JL111_06885</name>
</gene>
<feature type="transmembrane region" description="Helical" evidence="2">
    <location>
        <begin position="41"/>
        <end position="62"/>
    </location>
</feature>
<comment type="caution">
    <text evidence="3">The sequence shown here is derived from an EMBL/GenBank/DDBJ whole genome shotgun (WGS) entry which is preliminary data.</text>
</comment>
<protein>
    <recommendedName>
        <fullName evidence="5">Polysaccharide chain length determinant N-terminal domain-containing protein</fullName>
    </recommendedName>
</protein>
<keyword evidence="2" id="KW-0812">Transmembrane</keyword>
<dbReference type="Proteomes" id="UP000644749">
    <property type="component" value="Unassembled WGS sequence"/>
</dbReference>
<evidence type="ECO:0000313" key="3">
    <source>
        <dbReference type="EMBL" id="MBL3673214.1"/>
    </source>
</evidence>
<accession>A0ABS1S3U9</accession>
<keyword evidence="1" id="KW-0175">Coiled coil</keyword>
<proteinExistence type="predicted"/>
<keyword evidence="2" id="KW-1133">Transmembrane helix</keyword>